<dbReference type="STRING" id="1678841.TBC1_12742"/>
<dbReference type="PANTHER" id="PTHR42663:SF6">
    <property type="entry name" value="HYDROLASE C777.06C-RELATED"/>
    <property type="match status" value="1"/>
</dbReference>
<feature type="domain" description="Metallo-beta-lactamase" evidence="1">
    <location>
        <begin position="40"/>
        <end position="229"/>
    </location>
</feature>
<sequence>MSRTGPIKITFLGTGTSIGVPVIACNCPVCKSSDPRDKRFRTSALINVDNQNIVIDCGPDFRFQMLKQNVEDIDAVIFTHEHRDHIAGLDDVRAFNYILNKNIPIYGSANVMEAIKTEFPYIFTETRYFGVPQLTIHEIDATEFSIGPTRILPVNVLHNKLPVFGYRIGGLTYITDASMIPEEEKHKIFGSEVLVLNALRNSKHISHLSLSEALLLIEELKPARAYLTHISHFLGLHSEVEKKLPENVRLAYDNLIVEIP</sequence>
<organism evidence="2">
    <name type="scientific">Lentimicrobium saccharophilum</name>
    <dbReference type="NCBI Taxonomy" id="1678841"/>
    <lineage>
        <taxon>Bacteria</taxon>
        <taxon>Pseudomonadati</taxon>
        <taxon>Bacteroidota</taxon>
        <taxon>Bacteroidia</taxon>
        <taxon>Bacteroidales</taxon>
        <taxon>Lentimicrobiaceae</taxon>
        <taxon>Lentimicrobium</taxon>
    </lineage>
</organism>
<dbReference type="Gene3D" id="3.60.15.10">
    <property type="entry name" value="Ribonuclease Z/Hydroxyacylglutathione hydrolase-like"/>
    <property type="match status" value="1"/>
</dbReference>
<dbReference type="PATRIC" id="fig|1678841.3.peg.3493"/>
<proteinExistence type="predicted"/>
<name>A0A0S7C6G0_9BACT</name>
<dbReference type="SUPFAM" id="SSF56281">
    <property type="entry name" value="Metallo-hydrolase/oxidoreductase"/>
    <property type="match status" value="1"/>
</dbReference>
<evidence type="ECO:0000313" key="2">
    <source>
        <dbReference type="EMBL" id="GAP44928.1"/>
    </source>
</evidence>
<accession>A0A0S7C6G0</accession>
<dbReference type="CDD" id="cd16279">
    <property type="entry name" value="metallo-hydrolase-like_MBL-fold"/>
    <property type="match status" value="1"/>
</dbReference>
<keyword evidence="3" id="KW-1185">Reference proteome</keyword>
<protein>
    <submittedName>
        <fullName evidence="2">Phosphoribosyl 1,2-cyclic phosphodiesterase</fullName>
    </submittedName>
</protein>
<dbReference type="InterPro" id="IPR036866">
    <property type="entry name" value="RibonucZ/Hydroxyglut_hydro"/>
</dbReference>
<dbReference type="AlphaFoldDB" id="A0A0S7C6G0"/>
<reference evidence="2" key="1">
    <citation type="journal article" date="2015" name="Genome Announc.">
        <title>Draft Genome Sequence of Bacteroidales Strain TBC1, a Novel Isolate from a Methanogenic Wastewater Treatment System.</title>
        <authorList>
            <person name="Tourlousse D.M."/>
            <person name="Matsuura N."/>
            <person name="Sun L."/>
            <person name="Toyonaga M."/>
            <person name="Kuroda K."/>
            <person name="Ohashi A."/>
            <person name="Cruz R."/>
            <person name="Yamaguchi T."/>
            <person name="Sekiguchi Y."/>
        </authorList>
    </citation>
    <scope>NUCLEOTIDE SEQUENCE [LARGE SCALE GENOMIC DNA]</scope>
    <source>
        <strain evidence="2">TBC1</strain>
    </source>
</reference>
<evidence type="ECO:0000259" key="1">
    <source>
        <dbReference type="SMART" id="SM00849"/>
    </source>
</evidence>
<dbReference type="PANTHER" id="PTHR42663">
    <property type="entry name" value="HYDROLASE C777.06C-RELATED-RELATED"/>
    <property type="match status" value="1"/>
</dbReference>
<dbReference type="InterPro" id="IPR001279">
    <property type="entry name" value="Metallo-B-lactamas"/>
</dbReference>
<dbReference type="Proteomes" id="UP000053091">
    <property type="component" value="Unassembled WGS sequence"/>
</dbReference>
<dbReference type="Pfam" id="PF12706">
    <property type="entry name" value="Lactamase_B_2"/>
    <property type="match status" value="1"/>
</dbReference>
<dbReference type="EMBL" id="DF968183">
    <property type="protein sequence ID" value="GAP44928.1"/>
    <property type="molecule type" value="Genomic_DNA"/>
</dbReference>
<dbReference type="SMART" id="SM00849">
    <property type="entry name" value="Lactamase_B"/>
    <property type="match status" value="1"/>
</dbReference>
<gene>
    <name evidence="2" type="ORF">TBC1_12742</name>
</gene>
<evidence type="ECO:0000313" key="3">
    <source>
        <dbReference type="Proteomes" id="UP000053091"/>
    </source>
</evidence>